<feature type="binding site" evidence="13">
    <location>
        <position position="18"/>
    </location>
    <ligand>
        <name>Mg(2+)</name>
        <dbReference type="ChEBI" id="CHEBI:18420"/>
        <label>1</label>
    </ligand>
</feature>
<name>A0A2Z3H5N4_9BACT</name>
<keyword evidence="5 13" id="KW-0255">Endonuclease</keyword>
<dbReference type="GO" id="GO:0008821">
    <property type="term" value="F:crossover junction DNA endonuclease activity"/>
    <property type="evidence" value="ECO:0007669"/>
    <property type="project" value="UniProtKB-UniRule"/>
</dbReference>
<dbReference type="PANTHER" id="PTHR30194:SF3">
    <property type="entry name" value="CROSSOVER JUNCTION ENDODEOXYRIBONUCLEASE RUVC"/>
    <property type="match status" value="1"/>
</dbReference>
<feature type="binding site" evidence="13">
    <location>
        <position position="155"/>
    </location>
    <ligand>
        <name>Mg(2+)</name>
        <dbReference type="ChEBI" id="CHEBI:18420"/>
        <label>1</label>
    </ligand>
</feature>
<dbReference type="EMBL" id="CP025958">
    <property type="protein sequence ID" value="AWM41333.1"/>
    <property type="molecule type" value="Genomic_DNA"/>
</dbReference>
<dbReference type="FunFam" id="3.30.420.10:FF:000002">
    <property type="entry name" value="Crossover junction endodeoxyribonuclease RuvC"/>
    <property type="match status" value="1"/>
</dbReference>
<dbReference type="EC" id="3.1.21.10" evidence="13 14"/>
<dbReference type="GO" id="GO:0005737">
    <property type="term" value="C:cytoplasm"/>
    <property type="evidence" value="ECO:0007669"/>
    <property type="project" value="UniProtKB-SubCell"/>
</dbReference>
<evidence type="ECO:0000256" key="13">
    <source>
        <dbReference type="HAMAP-Rule" id="MF_00034"/>
    </source>
</evidence>
<dbReference type="InterPro" id="IPR012337">
    <property type="entry name" value="RNaseH-like_sf"/>
</dbReference>
<dbReference type="CDD" id="cd16962">
    <property type="entry name" value="RuvC"/>
    <property type="match status" value="1"/>
</dbReference>
<keyword evidence="11 13" id="KW-0234">DNA repair</keyword>
<gene>
    <name evidence="13" type="primary">ruvC</name>
    <name evidence="15" type="ORF">C1280_32945</name>
</gene>
<keyword evidence="7 13" id="KW-0378">Hydrolase</keyword>
<keyword evidence="4 13" id="KW-0479">Metal-binding</keyword>
<evidence type="ECO:0000256" key="2">
    <source>
        <dbReference type="ARBA" id="ARBA00022490"/>
    </source>
</evidence>
<comment type="catalytic activity">
    <reaction evidence="12 13">
        <text>Endonucleolytic cleavage at a junction such as a reciprocal single-stranded crossover between two homologous DNA duplexes (Holliday junction).</text>
        <dbReference type="EC" id="3.1.21.10"/>
    </reaction>
</comment>
<evidence type="ECO:0000256" key="4">
    <source>
        <dbReference type="ARBA" id="ARBA00022723"/>
    </source>
</evidence>
<dbReference type="HAMAP" id="MF_00034">
    <property type="entry name" value="RuvC"/>
    <property type="match status" value="1"/>
</dbReference>
<feature type="active site" evidence="13">
    <location>
        <position position="81"/>
    </location>
</feature>
<dbReference type="KEGG" id="gog:C1280_32945"/>
<dbReference type="PANTHER" id="PTHR30194">
    <property type="entry name" value="CROSSOVER JUNCTION ENDODEOXYRIBONUCLEASE RUVC"/>
    <property type="match status" value="1"/>
</dbReference>
<evidence type="ECO:0000256" key="7">
    <source>
        <dbReference type="ARBA" id="ARBA00022801"/>
    </source>
</evidence>
<evidence type="ECO:0000256" key="11">
    <source>
        <dbReference type="ARBA" id="ARBA00023204"/>
    </source>
</evidence>
<dbReference type="AlphaFoldDB" id="A0A2Z3H5N4"/>
<organism evidence="15 16">
    <name type="scientific">Gemmata obscuriglobus</name>
    <dbReference type="NCBI Taxonomy" id="114"/>
    <lineage>
        <taxon>Bacteria</taxon>
        <taxon>Pseudomonadati</taxon>
        <taxon>Planctomycetota</taxon>
        <taxon>Planctomycetia</taxon>
        <taxon>Gemmatales</taxon>
        <taxon>Gemmataceae</taxon>
        <taxon>Gemmata</taxon>
    </lineage>
</organism>
<keyword evidence="10 13" id="KW-0233">DNA recombination</keyword>
<evidence type="ECO:0000256" key="14">
    <source>
        <dbReference type="NCBIfam" id="TIGR00228"/>
    </source>
</evidence>
<sequence>MLTPPPDVPAPRRILGIDPGLQTTGYGVLEVSDKGPRVVDAGVIRSADGRDSSDMARRVKALYDGLSEVLGEWKPAALAIEQLYAHYDHPRTAILMAHARGVYLLAAAQHSIPVTSYAPTKVKKLVTGHGHAVKEQMQYAVMRELNLAKLPEPHDVADALGIALCHYFATGSGVMGGARGATFTGVNMKALLGAEPDPDELTEEDTRSESA</sequence>
<dbReference type="PROSITE" id="PS01321">
    <property type="entry name" value="RUVC"/>
    <property type="match status" value="1"/>
</dbReference>
<evidence type="ECO:0000256" key="10">
    <source>
        <dbReference type="ARBA" id="ARBA00023172"/>
    </source>
</evidence>
<feature type="active site" evidence="13">
    <location>
        <position position="18"/>
    </location>
</feature>
<dbReference type="NCBIfam" id="TIGR00228">
    <property type="entry name" value="ruvC"/>
    <property type="match status" value="1"/>
</dbReference>
<comment type="function">
    <text evidence="13">The RuvA-RuvB-RuvC complex processes Holliday junction (HJ) DNA during genetic recombination and DNA repair. Endonuclease that resolves HJ intermediates. Cleaves cruciform DNA by making single-stranded nicks across the HJ at symmetrical positions within the homologous arms, yielding a 5'-phosphate and a 3'-hydroxyl group; requires a central core of homology in the junction. The consensus cleavage sequence is 5'-(A/T)TT(C/G)-3'. Cleavage occurs on the 3'-side of the TT dinucleotide at the point of strand exchange. HJ branch migration catalyzed by RuvA-RuvB allows RuvC to scan DNA until it finds its consensus sequence, where it cleaves and resolves the cruciform DNA.</text>
</comment>
<evidence type="ECO:0000313" key="15">
    <source>
        <dbReference type="EMBL" id="AWM41333.1"/>
    </source>
</evidence>
<keyword evidence="8 13" id="KW-0460">Magnesium</keyword>
<dbReference type="GO" id="GO:0000287">
    <property type="term" value="F:magnesium ion binding"/>
    <property type="evidence" value="ECO:0007669"/>
    <property type="project" value="UniProtKB-UniRule"/>
</dbReference>
<comment type="cofactor">
    <cofactor evidence="13">
        <name>Mg(2+)</name>
        <dbReference type="ChEBI" id="CHEBI:18420"/>
    </cofactor>
    <text evidence="13">Binds 2 Mg(2+) ion per subunit.</text>
</comment>
<evidence type="ECO:0000256" key="9">
    <source>
        <dbReference type="ARBA" id="ARBA00023125"/>
    </source>
</evidence>
<accession>A0A2Z3H5N4</accession>
<keyword evidence="9 13" id="KW-0238">DNA-binding</keyword>
<evidence type="ECO:0000256" key="5">
    <source>
        <dbReference type="ARBA" id="ARBA00022759"/>
    </source>
</evidence>
<evidence type="ECO:0000256" key="3">
    <source>
        <dbReference type="ARBA" id="ARBA00022722"/>
    </source>
</evidence>
<keyword evidence="3 13" id="KW-0540">Nuclease</keyword>
<dbReference type="NCBIfam" id="NF000711">
    <property type="entry name" value="PRK00039.2-1"/>
    <property type="match status" value="1"/>
</dbReference>
<dbReference type="GO" id="GO:0006281">
    <property type="term" value="P:DNA repair"/>
    <property type="evidence" value="ECO:0007669"/>
    <property type="project" value="UniProtKB-UniRule"/>
</dbReference>
<keyword evidence="16" id="KW-1185">Reference proteome</keyword>
<protein>
    <recommendedName>
        <fullName evidence="13 14">Crossover junction endodeoxyribonuclease RuvC</fullName>
        <ecNumber evidence="13 14">3.1.21.10</ecNumber>
    </recommendedName>
    <alternativeName>
        <fullName evidence="13">Holliday junction nuclease RuvC</fullName>
    </alternativeName>
    <alternativeName>
        <fullName evidence="13">Holliday junction resolvase RuvC</fullName>
    </alternativeName>
</protein>
<dbReference type="InterPro" id="IPR036397">
    <property type="entry name" value="RNaseH_sf"/>
</dbReference>
<dbReference type="InterPro" id="IPR002176">
    <property type="entry name" value="X-over_junc_endoDNase_RuvC"/>
</dbReference>
<comment type="subcellular location">
    <subcellularLocation>
        <location evidence="13">Cytoplasm</location>
    </subcellularLocation>
</comment>
<dbReference type="PRINTS" id="PR00696">
    <property type="entry name" value="RSOLVASERUVC"/>
</dbReference>
<dbReference type="InterPro" id="IPR020563">
    <property type="entry name" value="X-over_junc_endoDNase_Mg_BS"/>
</dbReference>
<evidence type="ECO:0000256" key="6">
    <source>
        <dbReference type="ARBA" id="ARBA00022763"/>
    </source>
</evidence>
<dbReference type="Gene3D" id="3.30.420.10">
    <property type="entry name" value="Ribonuclease H-like superfamily/Ribonuclease H"/>
    <property type="match status" value="1"/>
</dbReference>
<feature type="binding site" evidence="13">
    <location>
        <position position="81"/>
    </location>
    <ligand>
        <name>Mg(2+)</name>
        <dbReference type="ChEBI" id="CHEBI:18420"/>
        <label>2</label>
    </ligand>
</feature>
<comment type="similarity">
    <text evidence="1 13">Belongs to the RuvC family.</text>
</comment>
<dbReference type="Proteomes" id="UP000245802">
    <property type="component" value="Chromosome"/>
</dbReference>
<comment type="subunit">
    <text evidence="13">Homodimer which binds Holliday junction (HJ) DNA. The HJ becomes 2-fold symmetrical on binding to RuvC with unstacked arms; it has a different conformation from HJ DNA in complex with RuvA. In the full resolvosome a probable DNA-RuvA(4)-RuvB(12)-RuvC(2) complex forms which resolves the HJ.</text>
</comment>
<dbReference type="OrthoDB" id="9805499at2"/>
<evidence type="ECO:0000256" key="1">
    <source>
        <dbReference type="ARBA" id="ARBA00009518"/>
    </source>
</evidence>
<evidence type="ECO:0000313" key="16">
    <source>
        <dbReference type="Proteomes" id="UP000245802"/>
    </source>
</evidence>
<evidence type="ECO:0000256" key="12">
    <source>
        <dbReference type="ARBA" id="ARBA00029354"/>
    </source>
</evidence>
<evidence type="ECO:0000256" key="8">
    <source>
        <dbReference type="ARBA" id="ARBA00022842"/>
    </source>
</evidence>
<dbReference type="GO" id="GO:0006310">
    <property type="term" value="P:DNA recombination"/>
    <property type="evidence" value="ECO:0007669"/>
    <property type="project" value="UniProtKB-UniRule"/>
</dbReference>
<dbReference type="Pfam" id="PF02075">
    <property type="entry name" value="RuvC"/>
    <property type="match status" value="1"/>
</dbReference>
<dbReference type="GO" id="GO:0003677">
    <property type="term" value="F:DNA binding"/>
    <property type="evidence" value="ECO:0007669"/>
    <property type="project" value="UniProtKB-KW"/>
</dbReference>
<dbReference type="RefSeq" id="WP_010038484.1">
    <property type="nucleotide sequence ID" value="NZ_CP025958.1"/>
</dbReference>
<reference evidence="15 16" key="1">
    <citation type="submission" date="2018-01" db="EMBL/GenBank/DDBJ databases">
        <title>G. obscuriglobus.</title>
        <authorList>
            <person name="Franke J."/>
            <person name="Blomberg W."/>
            <person name="Selmecki A."/>
        </authorList>
    </citation>
    <scope>NUCLEOTIDE SEQUENCE [LARGE SCALE GENOMIC DNA]</scope>
    <source>
        <strain evidence="15 16">DSM 5831</strain>
    </source>
</reference>
<dbReference type="SUPFAM" id="SSF53098">
    <property type="entry name" value="Ribonuclease H-like"/>
    <property type="match status" value="1"/>
</dbReference>
<dbReference type="GO" id="GO:0048476">
    <property type="term" value="C:Holliday junction resolvase complex"/>
    <property type="evidence" value="ECO:0007669"/>
    <property type="project" value="UniProtKB-UniRule"/>
</dbReference>
<keyword evidence="6 13" id="KW-0227">DNA damage</keyword>
<keyword evidence="2 13" id="KW-0963">Cytoplasm</keyword>
<feature type="active site" evidence="13">
    <location>
        <position position="155"/>
    </location>
</feature>
<proteinExistence type="inferred from homology"/>